<protein>
    <submittedName>
        <fullName evidence="2">Uncharacterized protein</fullName>
    </submittedName>
</protein>
<keyword evidence="1" id="KW-0472">Membrane</keyword>
<feature type="transmembrane region" description="Helical" evidence="1">
    <location>
        <begin position="39"/>
        <end position="58"/>
    </location>
</feature>
<keyword evidence="1" id="KW-0812">Transmembrane</keyword>
<name>X1CLI1_9ZZZZ</name>
<comment type="caution">
    <text evidence="2">The sequence shown here is derived from an EMBL/GenBank/DDBJ whole genome shotgun (WGS) entry which is preliminary data.</text>
</comment>
<accession>X1CLI1</accession>
<evidence type="ECO:0000313" key="2">
    <source>
        <dbReference type="EMBL" id="GAH08607.1"/>
    </source>
</evidence>
<proteinExistence type="predicted"/>
<evidence type="ECO:0000256" key="1">
    <source>
        <dbReference type="SAM" id="Phobius"/>
    </source>
</evidence>
<dbReference type="AlphaFoldDB" id="X1CLI1"/>
<reference evidence="2" key="1">
    <citation type="journal article" date="2014" name="Front. Microbiol.">
        <title>High frequency of phylogenetically diverse reductive dehalogenase-homologous genes in deep subseafloor sedimentary metagenomes.</title>
        <authorList>
            <person name="Kawai M."/>
            <person name="Futagami T."/>
            <person name="Toyoda A."/>
            <person name="Takaki Y."/>
            <person name="Nishi S."/>
            <person name="Hori S."/>
            <person name="Arai W."/>
            <person name="Tsubouchi T."/>
            <person name="Morono Y."/>
            <person name="Uchiyama I."/>
            <person name="Ito T."/>
            <person name="Fujiyama A."/>
            <person name="Inagaki F."/>
            <person name="Takami H."/>
        </authorList>
    </citation>
    <scope>NUCLEOTIDE SEQUENCE</scope>
    <source>
        <strain evidence="2">Expedition CK06-06</strain>
    </source>
</reference>
<organism evidence="2">
    <name type="scientific">marine sediment metagenome</name>
    <dbReference type="NCBI Taxonomy" id="412755"/>
    <lineage>
        <taxon>unclassified sequences</taxon>
        <taxon>metagenomes</taxon>
        <taxon>ecological metagenomes</taxon>
    </lineage>
</organism>
<keyword evidence="1" id="KW-1133">Transmembrane helix</keyword>
<feature type="non-terminal residue" evidence="2">
    <location>
        <position position="84"/>
    </location>
</feature>
<sequence>MGMSVFDLNNLDLLGAILSFGLTLTVFSFIFGDNLLFRFAIHVFVGVAAGYATVLTWYNVLLPKIVVPIISGSQAERIFALLAL</sequence>
<feature type="transmembrane region" description="Helical" evidence="1">
    <location>
        <begin position="13"/>
        <end position="32"/>
    </location>
</feature>
<gene>
    <name evidence="2" type="ORF">S01H4_51885</name>
</gene>
<dbReference type="EMBL" id="BART01029596">
    <property type="protein sequence ID" value="GAH08607.1"/>
    <property type="molecule type" value="Genomic_DNA"/>
</dbReference>